<protein>
    <submittedName>
        <fullName evidence="7">Sigma-70 family RNA polymerase sigma factor</fullName>
    </submittedName>
</protein>
<keyword evidence="2" id="KW-0731">Sigma factor</keyword>
<sequence>MEIKQMTFEEIVEQHQPLVLKIINSLCIYKERDVYLQIGLVALWEAQKRYNPDMGAFSTFAYITIKGRIQTFLTKETTYYDRHQGVKKESYFDIVDERSSILLNEDILEIYCSELSENQRKWVKGKIIEDKTSKEIALEHGVSLEKVKSWRREAVKKLRKTMINTLS</sequence>
<evidence type="ECO:0000259" key="5">
    <source>
        <dbReference type="Pfam" id="PF04542"/>
    </source>
</evidence>
<dbReference type="InterPro" id="IPR007630">
    <property type="entry name" value="RNA_pol_sigma70_r4"/>
</dbReference>
<dbReference type="Pfam" id="PF04542">
    <property type="entry name" value="Sigma70_r2"/>
    <property type="match status" value="1"/>
</dbReference>
<dbReference type="InterPro" id="IPR036388">
    <property type="entry name" value="WH-like_DNA-bd_sf"/>
</dbReference>
<dbReference type="Proteomes" id="UP001516662">
    <property type="component" value="Unassembled WGS sequence"/>
</dbReference>
<organism evidence="7 8">
    <name type="scientific">Litchfieldia luteola</name>
    <dbReference type="NCBI Taxonomy" id="682179"/>
    <lineage>
        <taxon>Bacteria</taxon>
        <taxon>Bacillati</taxon>
        <taxon>Bacillota</taxon>
        <taxon>Bacilli</taxon>
        <taxon>Bacillales</taxon>
        <taxon>Bacillaceae</taxon>
        <taxon>Litchfieldia</taxon>
    </lineage>
</organism>
<dbReference type="PANTHER" id="PTHR30385">
    <property type="entry name" value="SIGMA FACTOR F FLAGELLAR"/>
    <property type="match status" value="1"/>
</dbReference>
<keyword evidence="4" id="KW-0804">Transcription</keyword>
<evidence type="ECO:0000259" key="6">
    <source>
        <dbReference type="Pfam" id="PF04545"/>
    </source>
</evidence>
<dbReference type="EMBL" id="JADCLJ010000007">
    <property type="protein sequence ID" value="MBE4907194.1"/>
    <property type="molecule type" value="Genomic_DNA"/>
</dbReference>
<dbReference type="SUPFAM" id="SSF88659">
    <property type="entry name" value="Sigma3 and sigma4 domains of RNA polymerase sigma factors"/>
    <property type="match status" value="1"/>
</dbReference>
<feature type="domain" description="RNA polymerase sigma-70 region 2" evidence="5">
    <location>
        <begin position="11"/>
        <end position="76"/>
    </location>
</feature>
<name>A0ABR9QFC0_9BACI</name>
<reference evidence="7 8" key="1">
    <citation type="submission" date="2020-10" db="EMBL/GenBank/DDBJ databases">
        <title>Bacillus sp. HD4P25, an endophyte from a halophyte.</title>
        <authorList>
            <person name="Sun J.-Q."/>
        </authorList>
    </citation>
    <scope>NUCLEOTIDE SEQUENCE [LARGE SCALE GENOMIC DNA]</scope>
    <source>
        <strain evidence="7 8">YIM 93174</strain>
    </source>
</reference>
<proteinExistence type="predicted"/>
<evidence type="ECO:0000256" key="4">
    <source>
        <dbReference type="ARBA" id="ARBA00023163"/>
    </source>
</evidence>
<accession>A0ABR9QFC0</accession>
<dbReference type="InterPro" id="IPR007627">
    <property type="entry name" value="RNA_pol_sigma70_r2"/>
</dbReference>
<gene>
    <name evidence="7" type="ORF">IMZ08_03860</name>
</gene>
<dbReference type="RefSeq" id="WP_193534668.1">
    <property type="nucleotide sequence ID" value="NZ_JADCLJ010000007.1"/>
</dbReference>
<evidence type="ECO:0000313" key="7">
    <source>
        <dbReference type="EMBL" id="MBE4907194.1"/>
    </source>
</evidence>
<dbReference type="NCBIfam" id="TIGR02937">
    <property type="entry name" value="sigma70-ECF"/>
    <property type="match status" value="1"/>
</dbReference>
<evidence type="ECO:0000256" key="3">
    <source>
        <dbReference type="ARBA" id="ARBA00023125"/>
    </source>
</evidence>
<feature type="domain" description="RNA polymerase sigma-70 region 4" evidence="6">
    <location>
        <begin position="114"/>
        <end position="160"/>
    </location>
</feature>
<keyword evidence="1" id="KW-0805">Transcription regulation</keyword>
<comment type="caution">
    <text evidence="7">The sequence shown here is derived from an EMBL/GenBank/DDBJ whole genome shotgun (WGS) entry which is preliminary data.</text>
</comment>
<keyword evidence="8" id="KW-1185">Reference proteome</keyword>
<dbReference type="InterPro" id="IPR013325">
    <property type="entry name" value="RNA_pol_sigma_r2"/>
</dbReference>
<dbReference type="SUPFAM" id="SSF88946">
    <property type="entry name" value="Sigma2 domain of RNA polymerase sigma factors"/>
    <property type="match status" value="1"/>
</dbReference>
<dbReference type="InterPro" id="IPR014284">
    <property type="entry name" value="RNA_pol_sigma-70_dom"/>
</dbReference>
<keyword evidence="3" id="KW-0238">DNA-binding</keyword>
<dbReference type="InterPro" id="IPR013324">
    <property type="entry name" value="RNA_pol_sigma_r3/r4-like"/>
</dbReference>
<dbReference type="Pfam" id="PF04545">
    <property type="entry name" value="Sigma70_r4"/>
    <property type="match status" value="1"/>
</dbReference>
<dbReference type="Gene3D" id="1.10.1740.10">
    <property type="match status" value="1"/>
</dbReference>
<evidence type="ECO:0000313" key="8">
    <source>
        <dbReference type="Proteomes" id="UP001516662"/>
    </source>
</evidence>
<dbReference type="Gene3D" id="1.10.10.10">
    <property type="entry name" value="Winged helix-like DNA-binding domain superfamily/Winged helix DNA-binding domain"/>
    <property type="match status" value="1"/>
</dbReference>
<evidence type="ECO:0000256" key="1">
    <source>
        <dbReference type="ARBA" id="ARBA00023015"/>
    </source>
</evidence>
<evidence type="ECO:0000256" key="2">
    <source>
        <dbReference type="ARBA" id="ARBA00023082"/>
    </source>
</evidence>